<accession>A0A4Z2GMG7</accession>
<reference evidence="1 2" key="1">
    <citation type="submission" date="2019-03" db="EMBL/GenBank/DDBJ databases">
        <title>First draft genome of Liparis tanakae, snailfish: a comprehensive survey of snailfish specific genes.</title>
        <authorList>
            <person name="Kim W."/>
            <person name="Song I."/>
            <person name="Jeong J.-H."/>
            <person name="Kim D."/>
            <person name="Kim S."/>
            <person name="Ryu S."/>
            <person name="Song J.Y."/>
            <person name="Lee S.K."/>
        </authorList>
    </citation>
    <scope>NUCLEOTIDE SEQUENCE [LARGE SCALE GENOMIC DNA]</scope>
    <source>
        <tissue evidence="1">Muscle</tissue>
    </source>
</reference>
<evidence type="ECO:0000313" key="1">
    <source>
        <dbReference type="EMBL" id="TNN53984.1"/>
    </source>
</evidence>
<name>A0A4Z2GMG7_9TELE</name>
<dbReference type="EMBL" id="SRLO01000500">
    <property type="protein sequence ID" value="TNN53984.1"/>
    <property type="molecule type" value="Genomic_DNA"/>
</dbReference>
<dbReference type="Proteomes" id="UP000314294">
    <property type="component" value="Unassembled WGS sequence"/>
</dbReference>
<dbReference type="AlphaFoldDB" id="A0A4Z2GMG7"/>
<sequence length="117" mass="13158">MAVSICTMNSGSSSTRLHGALQSFCCCRGKPHTHSLKGEHAHTHSQRQCQSCMCHCNQQTVFRQGFSLLHYDAQVIIHPQKQSNCGSQKSFQACRVRPEDAERVSRYRAQHVLLNTS</sequence>
<comment type="caution">
    <text evidence="1">The sequence shown here is derived from an EMBL/GenBank/DDBJ whole genome shotgun (WGS) entry which is preliminary data.</text>
</comment>
<gene>
    <name evidence="1" type="ORF">EYF80_035808</name>
</gene>
<keyword evidence="2" id="KW-1185">Reference proteome</keyword>
<proteinExistence type="predicted"/>
<evidence type="ECO:0000313" key="2">
    <source>
        <dbReference type="Proteomes" id="UP000314294"/>
    </source>
</evidence>
<protein>
    <submittedName>
        <fullName evidence="1">Uncharacterized protein</fullName>
    </submittedName>
</protein>
<organism evidence="1 2">
    <name type="scientific">Liparis tanakae</name>
    <name type="common">Tanaka's snailfish</name>
    <dbReference type="NCBI Taxonomy" id="230148"/>
    <lineage>
        <taxon>Eukaryota</taxon>
        <taxon>Metazoa</taxon>
        <taxon>Chordata</taxon>
        <taxon>Craniata</taxon>
        <taxon>Vertebrata</taxon>
        <taxon>Euteleostomi</taxon>
        <taxon>Actinopterygii</taxon>
        <taxon>Neopterygii</taxon>
        <taxon>Teleostei</taxon>
        <taxon>Neoteleostei</taxon>
        <taxon>Acanthomorphata</taxon>
        <taxon>Eupercaria</taxon>
        <taxon>Perciformes</taxon>
        <taxon>Cottioidei</taxon>
        <taxon>Cottales</taxon>
        <taxon>Liparidae</taxon>
        <taxon>Liparis</taxon>
    </lineage>
</organism>